<dbReference type="EC" id="2.7.1.176" evidence="2"/>
<evidence type="ECO:0000256" key="3">
    <source>
        <dbReference type="ARBA" id="ARBA00022741"/>
    </source>
</evidence>
<comment type="similarity">
    <text evidence="1">Belongs to the zeta toxin family.</text>
</comment>
<sequence>MHLAGYRLIDPDAAKDLLLHDADAHGLLDYRSGVLLPDGEPVKVRELASHVHHASTRVADIVRSLAMAAGENIIIDGTLRWEPLGQLYVDELFAHGYAGIDVVDVEVPLKTALKRARQRWWDGRRHSPAGGRFVPEDAIRACYGANPNESLSAANAMQLAQDAAEGLGHGSLRRFDVDPQSQVPVQTRYTIFGT</sequence>
<protein>
    <recommendedName>
        <fullName evidence="5">UDP-N-acetylglucosamine kinase</fullName>
        <ecNumber evidence="2">2.7.1.176</ecNumber>
    </recommendedName>
    <alternativeName>
        <fullName evidence="5">UDP-N-acetylglucosamine kinase</fullName>
    </alternativeName>
</protein>
<evidence type="ECO:0000313" key="8">
    <source>
        <dbReference type="EMBL" id="MBP2414657.1"/>
    </source>
</evidence>
<proteinExistence type="inferred from homology"/>
<dbReference type="Gene3D" id="3.40.50.300">
    <property type="entry name" value="P-loop containing nucleotide triphosphate hydrolases"/>
    <property type="match status" value="1"/>
</dbReference>
<evidence type="ECO:0000256" key="2">
    <source>
        <dbReference type="ARBA" id="ARBA00011963"/>
    </source>
</evidence>
<feature type="domain" description="Zeta toxin" evidence="7">
    <location>
        <begin position="43"/>
        <end position="146"/>
    </location>
</feature>
<dbReference type="InterPro" id="IPR027417">
    <property type="entry name" value="P-loop_NTPase"/>
</dbReference>
<evidence type="ECO:0000259" key="7">
    <source>
        <dbReference type="Pfam" id="PF06414"/>
    </source>
</evidence>
<organism evidence="8 9">
    <name type="scientific">Arthrobacter stackebrandtii</name>
    <dbReference type="NCBI Taxonomy" id="272161"/>
    <lineage>
        <taxon>Bacteria</taxon>
        <taxon>Bacillati</taxon>
        <taxon>Actinomycetota</taxon>
        <taxon>Actinomycetes</taxon>
        <taxon>Micrococcales</taxon>
        <taxon>Micrococcaceae</taxon>
        <taxon>Arthrobacter</taxon>
    </lineage>
</organism>
<dbReference type="Pfam" id="PF06414">
    <property type="entry name" value="Zeta_toxin"/>
    <property type="match status" value="1"/>
</dbReference>
<dbReference type="Proteomes" id="UP000711614">
    <property type="component" value="Unassembled WGS sequence"/>
</dbReference>
<dbReference type="InterPro" id="IPR010488">
    <property type="entry name" value="Zeta_toxin_domain"/>
</dbReference>
<keyword evidence="4" id="KW-0067">ATP-binding</keyword>
<comment type="caution">
    <text evidence="8">The sequence shown here is derived from an EMBL/GenBank/DDBJ whole genome shotgun (WGS) entry which is preliminary data.</text>
</comment>
<keyword evidence="9" id="KW-1185">Reference proteome</keyword>
<name>A0ABS4Z1R2_9MICC</name>
<evidence type="ECO:0000256" key="1">
    <source>
        <dbReference type="ARBA" id="ARBA00009104"/>
    </source>
</evidence>
<comment type="catalytic activity">
    <reaction evidence="6">
        <text>UDP-N-acetyl-alpha-D-glucosamine + ATP = UDP-N-acetyl-alpha-D-glucosamine 3'-phosphate + ADP + H(+)</text>
        <dbReference type="Rhea" id="RHEA:32671"/>
        <dbReference type="ChEBI" id="CHEBI:15378"/>
        <dbReference type="ChEBI" id="CHEBI:30616"/>
        <dbReference type="ChEBI" id="CHEBI:57705"/>
        <dbReference type="ChEBI" id="CHEBI:64353"/>
        <dbReference type="ChEBI" id="CHEBI:456216"/>
        <dbReference type="EC" id="2.7.1.176"/>
    </reaction>
</comment>
<evidence type="ECO:0000313" key="9">
    <source>
        <dbReference type="Proteomes" id="UP000711614"/>
    </source>
</evidence>
<dbReference type="EMBL" id="JAGIOI010000001">
    <property type="protein sequence ID" value="MBP2414657.1"/>
    <property type="molecule type" value="Genomic_DNA"/>
</dbReference>
<dbReference type="SUPFAM" id="SSF52540">
    <property type="entry name" value="P-loop containing nucleoside triphosphate hydrolases"/>
    <property type="match status" value="1"/>
</dbReference>
<gene>
    <name evidence="8" type="ORF">JOF48_003456</name>
</gene>
<accession>A0ABS4Z1R2</accession>
<evidence type="ECO:0000256" key="4">
    <source>
        <dbReference type="ARBA" id="ARBA00022840"/>
    </source>
</evidence>
<evidence type="ECO:0000256" key="5">
    <source>
        <dbReference type="ARBA" id="ARBA00032897"/>
    </source>
</evidence>
<evidence type="ECO:0000256" key="6">
    <source>
        <dbReference type="ARBA" id="ARBA00048178"/>
    </source>
</evidence>
<reference evidence="8 9" key="1">
    <citation type="submission" date="2021-03" db="EMBL/GenBank/DDBJ databases">
        <title>Sequencing the genomes of 1000 actinobacteria strains.</title>
        <authorList>
            <person name="Klenk H.-P."/>
        </authorList>
    </citation>
    <scope>NUCLEOTIDE SEQUENCE [LARGE SCALE GENOMIC DNA]</scope>
    <source>
        <strain evidence="8 9">DSM 16005</strain>
    </source>
</reference>
<keyword evidence="3" id="KW-0547">Nucleotide-binding</keyword>